<name>A0ABN4Y0W3_9PSED</name>
<dbReference type="Proteomes" id="UP000191010">
    <property type="component" value="Chromosome"/>
</dbReference>
<evidence type="ECO:0000256" key="5">
    <source>
        <dbReference type="ARBA" id="ARBA00022777"/>
    </source>
</evidence>
<reference evidence="8 9" key="1">
    <citation type="submission" date="2017-02" db="EMBL/GenBank/DDBJ databases">
        <authorList>
            <person name="Guo L."/>
        </authorList>
    </citation>
    <scope>NUCLEOTIDE SEQUENCE [LARGE SCALE GENOMIC DNA]</scope>
    <source>
        <strain evidence="8 9">PRS09-11288</strain>
    </source>
</reference>
<sequence length="350" mass="39976">MQYYRITNGAGVVCDTLPSGYLEFYAGLSEASKKVKIFEIEYRIGIYRKQDVTIYVATCDGDLIKSTRLFFKQVEFLFNCMAGIQKIHSEIAADSRVQANRMIHNLVTLNAHNLQEVYSIIPQEVMEDKKRGGWKDRITECVASDSYDASLSLVRIAKNCLKMKVEISVYNTLSNGDVKLALKRHSIHRILMNVFYVFFPDFTDNEVVVKVGECNEFIECDYETLQVALYHLAENAVKYIRRKSELVVNVSKNSFGQVEVLFRMNSLQIKPEELELIFDEGYSGYYSRKILKSGHGIGLARVKELLGYNKATIEVIPDFSTAAPFSTMQDLIYQDNVFRILFARSSVAVK</sequence>
<accession>A0ABN4Y0W3</accession>
<dbReference type="Pfam" id="PF02518">
    <property type="entry name" value="HATPase_c"/>
    <property type="match status" value="1"/>
</dbReference>
<dbReference type="EMBL" id="CP019952">
    <property type="protein sequence ID" value="AQW70398.1"/>
    <property type="molecule type" value="Genomic_DNA"/>
</dbReference>
<evidence type="ECO:0000256" key="6">
    <source>
        <dbReference type="ARBA" id="ARBA00023012"/>
    </source>
</evidence>
<keyword evidence="5" id="KW-0418">Kinase</keyword>
<dbReference type="EC" id="2.7.13.3" evidence="2"/>
<evidence type="ECO:0000256" key="3">
    <source>
        <dbReference type="ARBA" id="ARBA00022553"/>
    </source>
</evidence>
<keyword evidence="4" id="KW-0808">Transferase</keyword>
<organism evidence="8 9">
    <name type="scientific">Pseudomonas parafulva</name>
    <dbReference type="NCBI Taxonomy" id="157782"/>
    <lineage>
        <taxon>Bacteria</taxon>
        <taxon>Pseudomonadati</taxon>
        <taxon>Pseudomonadota</taxon>
        <taxon>Gammaproteobacteria</taxon>
        <taxon>Pseudomonadales</taxon>
        <taxon>Pseudomonadaceae</taxon>
        <taxon>Pseudomonas</taxon>
    </lineage>
</organism>
<protein>
    <recommendedName>
        <fullName evidence="2">histidine kinase</fullName>
        <ecNumber evidence="2">2.7.13.3</ecNumber>
    </recommendedName>
</protein>
<dbReference type="InterPro" id="IPR050351">
    <property type="entry name" value="BphY/WalK/GraS-like"/>
</dbReference>
<keyword evidence="6" id="KW-0902">Two-component regulatory system</keyword>
<evidence type="ECO:0000259" key="7">
    <source>
        <dbReference type="Pfam" id="PF02518"/>
    </source>
</evidence>
<evidence type="ECO:0000313" key="9">
    <source>
        <dbReference type="Proteomes" id="UP000191010"/>
    </source>
</evidence>
<proteinExistence type="predicted"/>
<dbReference type="InterPro" id="IPR003594">
    <property type="entry name" value="HATPase_dom"/>
</dbReference>
<dbReference type="PANTHER" id="PTHR45453">
    <property type="entry name" value="PHOSPHATE REGULON SENSOR PROTEIN PHOR"/>
    <property type="match status" value="1"/>
</dbReference>
<dbReference type="SUPFAM" id="SSF55874">
    <property type="entry name" value="ATPase domain of HSP90 chaperone/DNA topoisomerase II/histidine kinase"/>
    <property type="match status" value="1"/>
</dbReference>
<dbReference type="Gene3D" id="3.30.565.10">
    <property type="entry name" value="Histidine kinase-like ATPase, C-terminal domain"/>
    <property type="match status" value="1"/>
</dbReference>
<evidence type="ECO:0000256" key="4">
    <source>
        <dbReference type="ARBA" id="ARBA00022679"/>
    </source>
</evidence>
<keyword evidence="3" id="KW-0597">Phosphoprotein</keyword>
<dbReference type="RefSeq" id="WP_078479291.1">
    <property type="nucleotide sequence ID" value="NZ_CP019952.1"/>
</dbReference>
<dbReference type="PANTHER" id="PTHR45453:SF1">
    <property type="entry name" value="PHOSPHATE REGULON SENSOR PROTEIN PHOR"/>
    <property type="match status" value="1"/>
</dbReference>
<dbReference type="InterPro" id="IPR036890">
    <property type="entry name" value="HATPase_C_sf"/>
</dbReference>
<evidence type="ECO:0000313" key="8">
    <source>
        <dbReference type="EMBL" id="AQW70398.1"/>
    </source>
</evidence>
<gene>
    <name evidence="8" type="ORF">B2J77_20280</name>
</gene>
<evidence type="ECO:0000256" key="2">
    <source>
        <dbReference type="ARBA" id="ARBA00012438"/>
    </source>
</evidence>
<feature type="domain" description="Histidine kinase/HSP90-like ATPase" evidence="7">
    <location>
        <begin position="221"/>
        <end position="315"/>
    </location>
</feature>
<comment type="catalytic activity">
    <reaction evidence="1">
        <text>ATP + protein L-histidine = ADP + protein N-phospho-L-histidine.</text>
        <dbReference type="EC" id="2.7.13.3"/>
    </reaction>
</comment>
<keyword evidence="9" id="KW-1185">Reference proteome</keyword>
<evidence type="ECO:0000256" key="1">
    <source>
        <dbReference type="ARBA" id="ARBA00000085"/>
    </source>
</evidence>